<protein>
    <recommendedName>
        <fullName evidence="9">Glycosyltransferase RgtA/B/C/D-like domain-containing protein</fullName>
    </recommendedName>
</protein>
<evidence type="ECO:0000313" key="10">
    <source>
        <dbReference type="EMBL" id="OGY46185.1"/>
    </source>
</evidence>
<dbReference type="InterPro" id="IPR038731">
    <property type="entry name" value="RgtA/B/C-like"/>
</dbReference>
<keyword evidence="6 8" id="KW-1133">Transmembrane helix</keyword>
<proteinExistence type="predicted"/>
<name>A0A1G1Y1I0_9BACT</name>
<accession>A0A1G1Y1I0</accession>
<evidence type="ECO:0000256" key="1">
    <source>
        <dbReference type="ARBA" id="ARBA00004651"/>
    </source>
</evidence>
<dbReference type="EMBL" id="MHIG01000035">
    <property type="protein sequence ID" value="OGY46185.1"/>
    <property type="molecule type" value="Genomic_DNA"/>
</dbReference>
<feature type="transmembrane region" description="Helical" evidence="8">
    <location>
        <begin position="339"/>
        <end position="358"/>
    </location>
</feature>
<dbReference type="GO" id="GO:0016763">
    <property type="term" value="F:pentosyltransferase activity"/>
    <property type="evidence" value="ECO:0007669"/>
    <property type="project" value="TreeGrafter"/>
</dbReference>
<feature type="transmembrane region" description="Helical" evidence="8">
    <location>
        <begin position="314"/>
        <end position="332"/>
    </location>
</feature>
<comment type="caution">
    <text evidence="10">The sequence shown here is derived from an EMBL/GenBank/DDBJ whole genome shotgun (WGS) entry which is preliminary data.</text>
</comment>
<dbReference type="InterPro" id="IPR050297">
    <property type="entry name" value="LipidA_mod_glycosyltrf_83"/>
</dbReference>
<comment type="subcellular location">
    <subcellularLocation>
        <location evidence="1">Cell membrane</location>
        <topology evidence="1">Multi-pass membrane protein</topology>
    </subcellularLocation>
</comment>
<reference evidence="10 11" key="1">
    <citation type="journal article" date="2016" name="Nat. Commun.">
        <title>Thousands of microbial genomes shed light on interconnected biogeochemical processes in an aquifer system.</title>
        <authorList>
            <person name="Anantharaman K."/>
            <person name="Brown C.T."/>
            <person name="Hug L.A."/>
            <person name="Sharon I."/>
            <person name="Castelle C.J."/>
            <person name="Probst A.J."/>
            <person name="Thomas B.C."/>
            <person name="Singh A."/>
            <person name="Wilkins M.J."/>
            <person name="Karaoz U."/>
            <person name="Brodie E.L."/>
            <person name="Williams K.H."/>
            <person name="Hubbard S.S."/>
            <person name="Banfield J.F."/>
        </authorList>
    </citation>
    <scope>NUCLEOTIDE SEQUENCE [LARGE SCALE GENOMIC DNA]</scope>
</reference>
<evidence type="ECO:0000256" key="6">
    <source>
        <dbReference type="ARBA" id="ARBA00022989"/>
    </source>
</evidence>
<dbReference type="GO" id="GO:0009103">
    <property type="term" value="P:lipopolysaccharide biosynthetic process"/>
    <property type="evidence" value="ECO:0007669"/>
    <property type="project" value="UniProtKB-ARBA"/>
</dbReference>
<evidence type="ECO:0000256" key="7">
    <source>
        <dbReference type="ARBA" id="ARBA00023136"/>
    </source>
</evidence>
<feature type="transmembrane region" description="Helical" evidence="8">
    <location>
        <begin position="116"/>
        <end position="132"/>
    </location>
</feature>
<feature type="transmembrane region" description="Helical" evidence="8">
    <location>
        <begin position="364"/>
        <end position="382"/>
    </location>
</feature>
<evidence type="ECO:0000256" key="2">
    <source>
        <dbReference type="ARBA" id="ARBA00022475"/>
    </source>
</evidence>
<feature type="transmembrane region" description="Helical" evidence="8">
    <location>
        <begin position="185"/>
        <end position="202"/>
    </location>
</feature>
<gene>
    <name evidence="10" type="ORF">A2840_02495</name>
</gene>
<evidence type="ECO:0000256" key="4">
    <source>
        <dbReference type="ARBA" id="ARBA00022679"/>
    </source>
</evidence>
<evidence type="ECO:0000313" key="11">
    <source>
        <dbReference type="Proteomes" id="UP000178385"/>
    </source>
</evidence>
<dbReference type="GO" id="GO:0005886">
    <property type="term" value="C:plasma membrane"/>
    <property type="evidence" value="ECO:0007669"/>
    <property type="project" value="UniProtKB-SubCell"/>
</dbReference>
<evidence type="ECO:0000256" key="8">
    <source>
        <dbReference type="SAM" id="Phobius"/>
    </source>
</evidence>
<feature type="domain" description="Glycosyltransferase RgtA/B/C/D-like" evidence="9">
    <location>
        <begin position="68"/>
        <end position="219"/>
    </location>
</feature>
<dbReference type="PANTHER" id="PTHR33908:SF11">
    <property type="entry name" value="MEMBRANE PROTEIN"/>
    <property type="match status" value="1"/>
</dbReference>
<evidence type="ECO:0000256" key="5">
    <source>
        <dbReference type="ARBA" id="ARBA00022692"/>
    </source>
</evidence>
<dbReference type="Proteomes" id="UP000178385">
    <property type="component" value="Unassembled WGS sequence"/>
</dbReference>
<keyword evidence="3" id="KW-0328">Glycosyltransferase</keyword>
<feature type="transmembrane region" description="Helical" evidence="8">
    <location>
        <begin position="88"/>
        <end position="109"/>
    </location>
</feature>
<keyword evidence="5 8" id="KW-0812">Transmembrane</keyword>
<dbReference type="AlphaFoldDB" id="A0A1G1Y1I0"/>
<feature type="transmembrane region" description="Helical" evidence="8">
    <location>
        <begin position="163"/>
        <end position="179"/>
    </location>
</feature>
<feature type="transmembrane region" description="Helical" evidence="8">
    <location>
        <begin position="394"/>
        <end position="414"/>
    </location>
</feature>
<feature type="transmembrane region" description="Helical" evidence="8">
    <location>
        <begin position="138"/>
        <end position="156"/>
    </location>
</feature>
<keyword evidence="4" id="KW-0808">Transferase</keyword>
<evidence type="ECO:0000256" key="3">
    <source>
        <dbReference type="ARBA" id="ARBA00022676"/>
    </source>
</evidence>
<keyword evidence="7 8" id="KW-0472">Membrane</keyword>
<evidence type="ECO:0000259" key="9">
    <source>
        <dbReference type="Pfam" id="PF13231"/>
    </source>
</evidence>
<sequence length="536" mass="61014">MKYWKIFLVLILLLAVFLRLYKITSVPPSLYWEEAALGYDAYSIMQTGKDYHGNTLPILAFPSFGDYKPSGYFYAIVPFMRVFGLSELAVRLPSVFAGIATVFVIYAIGSTLYNKKIGIFAALFYAVQPWSIQLSRVGFETNLATFLLAMGVLLSIKAEKKTWLYAVSALFFGLSAYTYHSERIVAPLFGLVIGTRFLFSYIRSPKKGKPSLSWAVCALFIGIAMLFPILINLKNPIIAHRAEETSIFSDPAPVLESNALRAEDGNTVVSRVLHHRYVLFGELMFQQYVKNFSPTFLFLTGDENNRHGTHEFGLLYHVEFFLVAAGLYIVCVRRTFRHMLPVMWIAFSALPVALTVTSPHTLRFASAAPAFALLSALGIVFLSEVFWKIWRKKLILGILAILCIESVVYLHFYFTHYPVLSATDWQYGYKDLFSSLEQLKKPNQKVFVTREQGRPSIYYMFYTKQDPRYVQSQDAVVKKDQQEFLELGRYVFVDNIPPEKGTLVASSPSKMPKNVQPIRTILNPDGTISWVIWEQQ</sequence>
<keyword evidence="2" id="KW-1003">Cell membrane</keyword>
<dbReference type="Pfam" id="PF13231">
    <property type="entry name" value="PMT_2"/>
    <property type="match status" value="1"/>
</dbReference>
<feature type="transmembrane region" description="Helical" evidence="8">
    <location>
        <begin position="214"/>
        <end position="231"/>
    </location>
</feature>
<organism evidence="10 11">
    <name type="scientific">Candidatus Buchananbacteria bacterium RIFCSPHIGHO2_01_FULL_47_11b</name>
    <dbReference type="NCBI Taxonomy" id="1797537"/>
    <lineage>
        <taxon>Bacteria</taxon>
        <taxon>Candidatus Buchananiibacteriota</taxon>
    </lineage>
</organism>
<dbReference type="PANTHER" id="PTHR33908">
    <property type="entry name" value="MANNOSYLTRANSFERASE YKCB-RELATED"/>
    <property type="match status" value="1"/>
</dbReference>